<evidence type="ECO:0000313" key="2">
    <source>
        <dbReference type="EMBL" id="GGM50705.1"/>
    </source>
</evidence>
<dbReference type="GO" id="GO:0003700">
    <property type="term" value="F:DNA-binding transcription factor activity"/>
    <property type="evidence" value="ECO:0007669"/>
    <property type="project" value="InterPro"/>
</dbReference>
<sequence length="165" mass="17528">MSDELLEDARITAMGLFVEAFTGLNARLSVQLAEHGLGNVDFEVLVRLSRSPGGELRMTDLAAQTGLSTSGVTRVVDRLERDGLAMRRACPTDRRGSFTVVTPAGVAKMHAVLPGHVALIDEWFTGRLAPDALDSMLTSLRTIRDAVRPGATSGIHPAPAPRAAA</sequence>
<name>A0A917X1L2_9ACTN</name>
<reference evidence="2" key="1">
    <citation type="journal article" date="2014" name="Int. J. Syst. Evol. Microbiol.">
        <title>Complete genome sequence of Corynebacterium casei LMG S-19264T (=DSM 44701T), isolated from a smear-ripened cheese.</title>
        <authorList>
            <consortium name="US DOE Joint Genome Institute (JGI-PGF)"/>
            <person name="Walter F."/>
            <person name="Albersmeier A."/>
            <person name="Kalinowski J."/>
            <person name="Ruckert C."/>
        </authorList>
    </citation>
    <scope>NUCLEOTIDE SEQUENCE</scope>
    <source>
        <strain evidence="2">JCM 19831</strain>
    </source>
</reference>
<gene>
    <name evidence="2" type="ORF">GCM10007977_060570</name>
</gene>
<dbReference type="Proteomes" id="UP000642070">
    <property type="component" value="Unassembled WGS sequence"/>
</dbReference>
<feature type="domain" description="HTH marR-type" evidence="1">
    <location>
        <begin position="2"/>
        <end position="145"/>
    </location>
</feature>
<protein>
    <submittedName>
        <fullName evidence="2">MarR family transcriptional regulator</fullName>
    </submittedName>
</protein>
<organism evidence="2 3">
    <name type="scientific">Dactylosporangium sucinum</name>
    <dbReference type="NCBI Taxonomy" id="1424081"/>
    <lineage>
        <taxon>Bacteria</taxon>
        <taxon>Bacillati</taxon>
        <taxon>Actinomycetota</taxon>
        <taxon>Actinomycetes</taxon>
        <taxon>Micromonosporales</taxon>
        <taxon>Micromonosporaceae</taxon>
        <taxon>Dactylosporangium</taxon>
    </lineage>
</organism>
<dbReference type="Pfam" id="PF12802">
    <property type="entry name" value="MarR_2"/>
    <property type="match status" value="1"/>
</dbReference>
<dbReference type="PANTHER" id="PTHR33164:SF99">
    <property type="entry name" value="MARR FAMILY REGULATORY PROTEIN"/>
    <property type="match status" value="1"/>
</dbReference>
<dbReference type="Gene3D" id="1.10.10.10">
    <property type="entry name" value="Winged helix-like DNA-binding domain superfamily/Winged helix DNA-binding domain"/>
    <property type="match status" value="1"/>
</dbReference>
<keyword evidence="3" id="KW-1185">Reference proteome</keyword>
<proteinExistence type="predicted"/>
<dbReference type="InterPro" id="IPR039422">
    <property type="entry name" value="MarR/SlyA-like"/>
</dbReference>
<dbReference type="AlphaFoldDB" id="A0A917X1L2"/>
<dbReference type="InterPro" id="IPR036390">
    <property type="entry name" value="WH_DNA-bd_sf"/>
</dbReference>
<comment type="caution">
    <text evidence="2">The sequence shown here is derived from an EMBL/GenBank/DDBJ whole genome shotgun (WGS) entry which is preliminary data.</text>
</comment>
<accession>A0A917X1L2</accession>
<dbReference type="PROSITE" id="PS50995">
    <property type="entry name" value="HTH_MARR_2"/>
    <property type="match status" value="1"/>
</dbReference>
<dbReference type="RefSeq" id="WP_373294712.1">
    <property type="nucleotide sequence ID" value="NZ_BMPI01000033.1"/>
</dbReference>
<dbReference type="EMBL" id="BMPI01000033">
    <property type="protein sequence ID" value="GGM50705.1"/>
    <property type="molecule type" value="Genomic_DNA"/>
</dbReference>
<evidence type="ECO:0000259" key="1">
    <source>
        <dbReference type="PROSITE" id="PS50995"/>
    </source>
</evidence>
<dbReference type="GO" id="GO:0006950">
    <property type="term" value="P:response to stress"/>
    <property type="evidence" value="ECO:0007669"/>
    <property type="project" value="TreeGrafter"/>
</dbReference>
<dbReference type="PANTHER" id="PTHR33164">
    <property type="entry name" value="TRANSCRIPTIONAL REGULATOR, MARR FAMILY"/>
    <property type="match status" value="1"/>
</dbReference>
<dbReference type="SMART" id="SM00347">
    <property type="entry name" value="HTH_MARR"/>
    <property type="match status" value="1"/>
</dbReference>
<dbReference type="InterPro" id="IPR000835">
    <property type="entry name" value="HTH_MarR-typ"/>
</dbReference>
<dbReference type="InterPro" id="IPR036388">
    <property type="entry name" value="WH-like_DNA-bd_sf"/>
</dbReference>
<dbReference type="SUPFAM" id="SSF46785">
    <property type="entry name" value="Winged helix' DNA-binding domain"/>
    <property type="match status" value="1"/>
</dbReference>
<evidence type="ECO:0000313" key="3">
    <source>
        <dbReference type="Proteomes" id="UP000642070"/>
    </source>
</evidence>
<reference evidence="2" key="2">
    <citation type="submission" date="2020-09" db="EMBL/GenBank/DDBJ databases">
        <authorList>
            <person name="Sun Q."/>
            <person name="Ohkuma M."/>
        </authorList>
    </citation>
    <scope>NUCLEOTIDE SEQUENCE</scope>
    <source>
        <strain evidence="2">JCM 19831</strain>
    </source>
</reference>